<dbReference type="AlphaFoldDB" id="A0A437CNJ1"/>
<accession>A0A437CNJ1</accession>
<reference evidence="1 2" key="2">
    <citation type="submission" date="2019-01" db="EMBL/GenBank/DDBJ databases">
        <title>A chromosome length genome reference of the Java medaka (oryzias javanicus).</title>
        <authorList>
            <person name="Herpin A."/>
            <person name="Takehana Y."/>
            <person name="Naruse K."/>
            <person name="Ansai S."/>
            <person name="Kawaguchi M."/>
        </authorList>
    </citation>
    <scope>NUCLEOTIDE SEQUENCE [LARGE SCALE GENOMIC DNA]</scope>
    <source>
        <strain evidence="1">RS831</strain>
        <tissue evidence="1">Whole body</tissue>
    </source>
</reference>
<dbReference type="Proteomes" id="UP000283210">
    <property type="component" value="Chromosome 13"/>
</dbReference>
<gene>
    <name evidence="1" type="ORF">OJAV_G00125040</name>
</gene>
<organism evidence="1 2">
    <name type="scientific">Oryzias javanicus</name>
    <name type="common">Javanese ricefish</name>
    <name type="synonym">Aplocheilus javanicus</name>
    <dbReference type="NCBI Taxonomy" id="123683"/>
    <lineage>
        <taxon>Eukaryota</taxon>
        <taxon>Metazoa</taxon>
        <taxon>Chordata</taxon>
        <taxon>Craniata</taxon>
        <taxon>Vertebrata</taxon>
        <taxon>Euteleostomi</taxon>
        <taxon>Actinopterygii</taxon>
        <taxon>Neopterygii</taxon>
        <taxon>Teleostei</taxon>
        <taxon>Neoteleostei</taxon>
        <taxon>Acanthomorphata</taxon>
        <taxon>Ovalentaria</taxon>
        <taxon>Atherinomorphae</taxon>
        <taxon>Beloniformes</taxon>
        <taxon>Adrianichthyidae</taxon>
        <taxon>Oryziinae</taxon>
        <taxon>Oryzias</taxon>
    </lineage>
</organism>
<name>A0A437CNJ1_ORYJA</name>
<dbReference type="EMBL" id="CM012449">
    <property type="protein sequence ID" value="RVE64355.1"/>
    <property type="molecule type" value="Genomic_DNA"/>
</dbReference>
<proteinExistence type="predicted"/>
<protein>
    <submittedName>
        <fullName evidence="1">Uncharacterized protein</fullName>
    </submittedName>
</protein>
<evidence type="ECO:0000313" key="2">
    <source>
        <dbReference type="Proteomes" id="UP000283210"/>
    </source>
</evidence>
<evidence type="ECO:0000313" key="1">
    <source>
        <dbReference type="EMBL" id="RVE64355.1"/>
    </source>
</evidence>
<keyword evidence="2" id="KW-1185">Reference proteome</keyword>
<reference evidence="1 2" key="1">
    <citation type="submission" date="2018-11" db="EMBL/GenBank/DDBJ databases">
        <authorList>
            <person name="Lopez-Roques C."/>
            <person name="Donnadieu C."/>
            <person name="Bouchez O."/>
            <person name="Klopp C."/>
            <person name="Cabau C."/>
            <person name="Zahm M."/>
        </authorList>
    </citation>
    <scope>NUCLEOTIDE SEQUENCE [LARGE SCALE GENOMIC DNA]</scope>
    <source>
        <strain evidence="1">RS831</strain>
        <tissue evidence="1">Whole body</tissue>
    </source>
</reference>
<sequence length="166" mass="18068">MARENVLGLGTVRLEIGLYGTMDQRGYKPGKDQQWVTAGLLKTDMTVRHAQLGLPLCCKSCSAPSTTEGVHELETDPEALASAMRLCRRGRAHGEESLFESTGMHCTVKLLDIIERRGLSRSYTCSCSTSASTNNSQDGHTSSCTKKKEVSSSVCSTKSILYPPFM</sequence>